<keyword evidence="3" id="KW-0687">Ribonucleoprotein</keyword>
<dbReference type="Gene3D" id="3.90.930.12">
    <property type="entry name" value="Ribosomal protein L6, alpha-beta domain"/>
    <property type="match status" value="1"/>
</dbReference>
<dbReference type="GO" id="GO:0003735">
    <property type="term" value="F:structural constituent of ribosome"/>
    <property type="evidence" value="ECO:0007669"/>
    <property type="project" value="InterPro"/>
</dbReference>
<evidence type="ECO:0000313" key="5">
    <source>
        <dbReference type="Proteomes" id="UP000232323"/>
    </source>
</evidence>
<dbReference type="OrthoDB" id="540873at2759"/>
<reference evidence="4 5" key="1">
    <citation type="submission" date="2017-08" db="EMBL/GenBank/DDBJ databases">
        <title>Acidophilic green algal genome provides insights into adaptation to an acidic environment.</title>
        <authorList>
            <person name="Hirooka S."/>
            <person name="Hirose Y."/>
            <person name="Kanesaki Y."/>
            <person name="Higuchi S."/>
            <person name="Fujiwara T."/>
            <person name="Onuma R."/>
            <person name="Era A."/>
            <person name="Ohbayashi R."/>
            <person name="Uzuka A."/>
            <person name="Nozaki H."/>
            <person name="Yoshikawa H."/>
            <person name="Miyagishima S.Y."/>
        </authorList>
    </citation>
    <scope>NUCLEOTIDE SEQUENCE [LARGE SCALE GENOMIC DNA]</scope>
    <source>
        <strain evidence="4 5">NIES-2499</strain>
    </source>
</reference>
<proteinExistence type="inferred from homology"/>
<keyword evidence="5" id="KW-1185">Reference proteome</keyword>
<gene>
    <name evidence="4" type="ORF">CEUSTIGMA_g5225.t1</name>
</gene>
<evidence type="ECO:0000313" key="4">
    <source>
        <dbReference type="EMBL" id="GAX77782.1"/>
    </source>
</evidence>
<dbReference type="PANTHER" id="PTHR11655:SF14">
    <property type="entry name" value="LARGE RIBOSOMAL SUBUNIT PROTEIN UL6M"/>
    <property type="match status" value="1"/>
</dbReference>
<protein>
    <submittedName>
        <fullName evidence="4">Uncharacterized protein</fullName>
    </submittedName>
</protein>
<dbReference type="PANTHER" id="PTHR11655">
    <property type="entry name" value="60S/50S RIBOSOMAL PROTEIN L6/L9"/>
    <property type="match status" value="1"/>
</dbReference>
<evidence type="ECO:0000256" key="3">
    <source>
        <dbReference type="ARBA" id="ARBA00023274"/>
    </source>
</evidence>
<dbReference type="GO" id="GO:0006412">
    <property type="term" value="P:translation"/>
    <property type="evidence" value="ECO:0007669"/>
    <property type="project" value="InterPro"/>
</dbReference>
<accession>A0A250X4G2</accession>
<name>A0A250X4G2_9CHLO</name>
<dbReference type="EMBL" id="BEGY01000027">
    <property type="protein sequence ID" value="GAX77782.1"/>
    <property type="molecule type" value="Genomic_DNA"/>
</dbReference>
<dbReference type="AlphaFoldDB" id="A0A250X4G2"/>
<dbReference type="InterPro" id="IPR000702">
    <property type="entry name" value="Ribosomal_uL6-like"/>
</dbReference>
<dbReference type="InterPro" id="IPR036789">
    <property type="entry name" value="Ribosomal_uL6-like_a/b-dom_sf"/>
</dbReference>
<comment type="similarity">
    <text evidence="1">Belongs to the universal ribosomal protein uL6 family.</text>
</comment>
<evidence type="ECO:0000256" key="1">
    <source>
        <dbReference type="ARBA" id="ARBA00009356"/>
    </source>
</evidence>
<dbReference type="GO" id="GO:0019843">
    <property type="term" value="F:rRNA binding"/>
    <property type="evidence" value="ECO:0007669"/>
    <property type="project" value="InterPro"/>
</dbReference>
<dbReference type="GO" id="GO:0005762">
    <property type="term" value="C:mitochondrial large ribosomal subunit"/>
    <property type="evidence" value="ECO:0007669"/>
    <property type="project" value="TreeGrafter"/>
</dbReference>
<organism evidence="4 5">
    <name type="scientific">Chlamydomonas eustigma</name>
    <dbReference type="NCBI Taxonomy" id="1157962"/>
    <lineage>
        <taxon>Eukaryota</taxon>
        <taxon>Viridiplantae</taxon>
        <taxon>Chlorophyta</taxon>
        <taxon>core chlorophytes</taxon>
        <taxon>Chlorophyceae</taxon>
        <taxon>CS clade</taxon>
        <taxon>Chlamydomonadales</taxon>
        <taxon>Chlamydomonadaceae</taxon>
        <taxon>Chlamydomonas</taxon>
    </lineage>
</organism>
<comment type="caution">
    <text evidence="4">The sequence shown here is derived from an EMBL/GenBank/DDBJ whole genome shotgun (WGS) entry which is preliminary data.</text>
</comment>
<dbReference type="SUPFAM" id="SSF56053">
    <property type="entry name" value="Ribosomal protein L6"/>
    <property type="match status" value="1"/>
</dbReference>
<keyword evidence="2" id="KW-0689">Ribosomal protein</keyword>
<dbReference type="STRING" id="1157962.A0A250X4G2"/>
<dbReference type="Proteomes" id="UP000232323">
    <property type="component" value="Unassembled WGS sequence"/>
</dbReference>
<sequence>MSSGRIASFASSLLRNAEGASFSRLPKLEVAHISIGCFSSLMDGSSWTFYPSTSVLSDSASTSSQQFRRLHEIPYSLRSGTPRPGPWPEFEKIKRGPSGDIKWHRSLYRFPPEVEIKLEDRMLSLSGNAGTIRLNLTVLDPSGLVAFKMLQLPGRASNSKGIAASNNMLALVSPDKERFKEFTSTLDSSIRGITVGYLVGITVKGVGYRIEPMEEAPAKRTWYFIDDEADRSAIVYPHPKPVPAVRLKVGYSRTAVFPFPDGIRAFCIKPTLLYLYGIRKEEVDAAAGALRAIRKPNAYTGNGVQLLEEVVKIKQRKASK</sequence>
<evidence type="ECO:0000256" key="2">
    <source>
        <dbReference type="ARBA" id="ARBA00022980"/>
    </source>
</evidence>